<protein>
    <submittedName>
        <fullName evidence="1">Uncharacterized protein</fullName>
    </submittedName>
</protein>
<dbReference type="Proteomes" id="UP000018050">
    <property type="component" value="Unassembled WGS sequence"/>
</dbReference>
<feature type="non-terminal residue" evidence="1">
    <location>
        <position position="34"/>
    </location>
</feature>
<evidence type="ECO:0000313" key="2">
    <source>
        <dbReference type="Proteomes" id="UP000018050"/>
    </source>
</evidence>
<reference evidence="1" key="1">
    <citation type="submission" date="2013-10" db="EMBL/GenBank/DDBJ databases">
        <title>Genomic analysis of the causative agents of coccidiosis in chickens.</title>
        <authorList>
            <person name="Reid A.J."/>
            <person name="Blake D."/>
            <person name="Billington K."/>
            <person name="Browne H."/>
            <person name="Dunn M."/>
            <person name="Hung S."/>
            <person name="Kawahara F."/>
            <person name="Miranda-Saavedra D."/>
            <person name="Mourier T."/>
            <person name="Nagra H."/>
            <person name="Otto T.D."/>
            <person name="Rawlings N."/>
            <person name="Sanchez A."/>
            <person name="Sanders M."/>
            <person name="Subramaniam C."/>
            <person name="Tay Y."/>
            <person name="Dear P."/>
            <person name="Doerig C."/>
            <person name="Gruber A."/>
            <person name="Parkinson J."/>
            <person name="Shirley M."/>
            <person name="Wan K.L."/>
            <person name="Berriman M."/>
            <person name="Tomley F."/>
            <person name="Pain A."/>
        </authorList>
    </citation>
    <scope>NUCLEOTIDE SEQUENCE</scope>
    <source>
        <strain evidence="1">Houghton</strain>
    </source>
</reference>
<reference evidence="1" key="2">
    <citation type="submission" date="2013-10" db="EMBL/GenBank/DDBJ databases">
        <authorList>
            <person name="Aslett M."/>
        </authorList>
    </citation>
    <scope>NUCLEOTIDE SEQUENCE</scope>
    <source>
        <strain evidence="1">Houghton</strain>
    </source>
</reference>
<gene>
    <name evidence="1" type="ORF">EAH_00066920</name>
</gene>
<dbReference type="RefSeq" id="XP_013248091.1">
    <property type="nucleotide sequence ID" value="XM_013392637.1"/>
</dbReference>
<organism evidence="1 2">
    <name type="scientific">Eimeria acervulina</name>
    <name type="common">Coccidian parasite</name>
    <dbReference type="NCBI Taxonomy" id="5801"/>
    <lineage>
        <taxon>Eukaryota</taxon>
        <taxon>Sar</taxon>
        <taxon>Alveolata</taxon>
        <taxon>Apicomplexa</taxon>
        <taxon>Conoidasida</taxon>
        <taxon>Coccidia</taxon>
        <taxon>Eucoccidiorida</taxon>
        <taxon>Eimeriorina</taxon>
        <taxon>Eimeriidae</taxon>
        <taxon>Eimeria</taxon>
    </lineage>
</organism>
<sequence>MLQRYRTFIEEVQSLEKGSFCDLFELQRNIGDVQ</sequence>
<dbReference type="GeneID" id="25274762"/>
<dbReference type="AlphaFoldDB" id="U6GQV3"/>
<name>U6GQV3_EIMAC</name>
<proteinExistence type="predicted"/>
<dbReference type="EMBL" id="HG672529">
    <property type="protein sequence ID" value="CDI82545.1"/>
    <property type="molecule type" value="Genomic_DNA"/>
</dbReference>
<keyword evidence="2" id="KW-1185">Reference proteome</keyword>
<evidence type="ECO:0000313" key="1">
    <source>
        <dbReference type="EMBL" id="CDI82545.1"/>
    </source>
</evidence>
<accession>U6GQV3</accession>
<dbReference type="VEuPathDB" id="ToxoDB:EAH_00066920"/>